<organism evidence="1 2">
    <name type="scientific">Linnemannia hyalina</name>
    <dbReference type="NCBI Taxonomy" id="64524"/>
    <lineage>
        <taxon>Eukaryota</taxon>
        <taxon>Fungi</taxon>
        <taxon>Fungi incertae sedis</taxon>
        <taxon>Mucoromycota</taxon>
        <taxon>Mortierellomycotina</taxon>
        <taxon>Mortierellomycetes</taxon>
        <taxon>Mortierellales</taxon>
        <taxon>Mortierellaceae</taxon>
        <taxon>Linnemannia</taxon>
    </lineage>
</organism>
<dbReference type="Proteomes" id="UP000707451">
    <property type="component" value="Unassembled WGS sequence"/>
</dbReference>
<evidence type="ECO:0000313" key="1">
    <source>
        <dbReference type="EMBL" id="KAG9061927.1"/>
    </source>
</evidence>
<sequence length="77" mass="8760">MVKNAVKNTNKRAAINMATNIDILFGNNPGKIILVPFAIDETIIFLIQRIATNLNEHDSDFHYQDLYLNGVLLEYPQ</sequence>
<protein>
    <submittedName>
        <fullName evidence="1">Uncharacterized protein</fullName>
    </submittedName>
</protein>
<dbReference type="OrthoDB" id="10693552at2759"/>
<proteinExistence type="predicted"/>
<gene>
    <name evidence="1" type="ORF">KI688_006644</name>
</gene>
<dbReference type="EMBL" id="JAHRHY010000021">
    <property type="protein sequence ID" value="KAG9061927.1"/>
    <property type="molecule type" value="Genomic_DNA"/>
</dbReference>
<dbReference type="AlphaFoldDB" id="A0A9P7XJT8"/>
<reference evidence="1" key="1">
    <citation type="submission" date="2021-06" db="EMBL/GenBank/DDBJ databases">
        <title>Genome Sequence of Mortierella hyaline Strain SCG-10, a Cold-Adapted, Nitrate-Reducing Fungus Isolated from Soil in Minnesota, USA.</title>
        <authorList>
            <person name="Aldossari N."/>
        </authorList>
    </citation>
    <scope>NUCLEOTIDE SEQUENCE</scope>
    <source>
        <strain evidence="1">SCG-10</strain>
    </source>
</reference>
<comment type="caution">
    <text evidence="1">The sequence shown here is derived from an EMBL/GenBank/DDBJ whole genome shotgun (WGS) entry which is preliminary data.</text>
</comment>
<name>A0A9P7XJT8_9FUNG</name>
<accession>A0A9P7XJT8</accession>
<evidence type="ECO:0000313" key="2">
    <source>
        <dbReference type="Proteomes" id="UP000707451"/>
    </source>
</evidence>
<keyword evidence="2" id="KW-1185">Reference proteome</keyword>